<accession>A0A653AFU5</accession>
<evidence type="ECO:0000313" key="2">
    <source>
        <dbReference type="EMBL" id="VBB46941.1"/>
    </source>
</evidence>
<keyword evidence="1" id="KW-0812">Transmembrane</keyword>
<feature type="transmembrane region" description="Helical" evidence="1">
    <location>
        <begin position="59"/>
        <end position="78"/>
    </location>
</feature>
<evidence type="ECO:0000256" key="1">
    <source>
        <dbReference type="SAM" id="Phobius"/>
    </source>
</evidence>
<name>A0A653AFU5_UNCDX</name>
<keyword evidence="1" id="KW-1133">Transmembrane helix</keyword>
<proteinExistence type="predicted"/>
<feature type="transmembrane region" description="Helical" evidence="1">
    <location>
        <begin position="110"/>
        <end position="131"/>
    </location>
</feature>
<keyword evidence="1" id="KW-0472">Membrane</keyword>
<gene>
    <name evidence="2" type="ORF">TRIP_B50017</name>
</gene>
<protein>
    <submittedName>
        <fullName evidence="2">Uncharacterized protein</fullName>
    </submittedName>
</protein>
<dbReference type="AlphaFoldDB" id="A0A653AFU5"/>
<feature type="transmembrane region" description="Helical" evidence="1">
    <location>
        <begin position="143"/>
        <end position="168"/>
    </location>
</feature>
<feature type="transmembrane region" description="Helical" evidence="1">
    <location>
        <begin position="37"/>
        <end position="52"/>
    </location>
</feature>
<organism evidence="2">
    <name type="scientific">Uncultured Desulfatiglans sp</name>
    <dbReference type="NCBI Taxonomy" id="1748965"/>
    <lineage>
        <taxon>Bacteria</taxon>
        <taxon>Pseudomonadati</taxon>
        <taxon>Thermodesulfobacteriota</taxon>
        <taxon>Desulfobacteria</taxon>
        <taxon>Desulfatiglandales</taxon>
        <taxon>Desulfatiglandaceae</taxon>
        <taxon>Desulfatiglans</taxon>
        <taxon>environmental samples</taxon>
    </lineage>
</organism>
<reference evidence="2" key="1">
    <citation type="submission" date="2018-07" db="EMBL/GenBank/DDBJ databases">
        <authorList>
            <consortium name="Genoscope - CEA"/>
            <person name="William W."/>
        </authorList>
    </citation>
    <scope>NUCLEOTIDE SEQUENCE</scope>
    <source>
        <strain evidence="2">IK1</strain>
    </source>
</reference>
<dbReference type="EMBL" id="UPXX01000032">
    <property type="protein sequence ID" value="VBB46941.1"/>
    <property type="molecule type" value="Genomic_DNA"/>
</dbReference>
<feature type="transmembrane region" description="Helical" evidence="1">
    <location>
        <begin position="12"/>
        <end position="31"/>
    </location>
</feature>
<sequence length="179" mass="18692">MNSSTGQRFTLQEGLCIAFCATFVVIARAALRLHLNIPGHAMFFTIFFIMLGRGCVARFGAATLVGLVAGFVCMLLGMGKGGPLMILKFALPGLVVDLAAAFHPALFSSLLWSVVTGALASATRFGTVALVDGLMGMDKTVVLQHALLSASFSMLFGALGAAMVPAVVRRLEVSGLIAR</sequence>